<proteinExistence type="predicted"/>
<keyword evidence="2" id="KW-1185">Reference proteome</keyword>
<protein>
    <submittedName>
        <fullName evidence="1">Uncharacterized protein</fullName>
    </submittedName>
</protein>
<dbReference type="Proteomes" id="UP000295793">
    <property type="component" value="Unassembled WGS sequence"/>
</dbReference>
<gene>
    <name evidence="1" type="ORF">BCF53_102186</name>
</gene>
<name>A0A4R3IA49_9GAMM</name>
<dbReference type="EMBL" id="SLZR01000002">
    <property type="protein sequence ID" value="TCS43160.1"/>
    <property type="molecule type" value="Genomic_DNA"/>
</dbReference>
<reference evidence="1 2" key="1">
    <citation type="submission" date="2019-03" db="EMBL/GenBank/DDBJ databases">
        <title>Genomic Encyclopedia of Archaeal and Bacterial Type Strains, Phase II (KMG-II): from individual species to whole genera.</title>
        <authorList>
            <person name="Goeker M."/>
        </authorList>
    </citation>
    <scope>NUCLEOTIDE SEQUENCE [LARGE SCALE GENOMIC DNA]</scope>
    <source>
        <strain evidence="1 2">DSM 15388</strain>
    </source>
</reference>
<sequence length="42" mass="4480">MNASRACLQAQTLPLLRVLAGTGFFNPPTIAFGNYINLATRG</sequence>
<evidence type="ECO:0000313" key="2">
    <source>
        <dbReference type="Proteomes" id="UP000295793"/>
    </source>
</evidence>
<organism evidence="1 2">
    <name type="scientific">Reinekea marinisedimentorum</name>
    <dbReference type="NCBI Taxonomy" id="230495"/>
    <lineage>
        <taxon>Bacteria</taxon>
        <taxon>Pseudomonadati</taxon>
        <taxon>Pseudomonadota</taxon>
        <taxon>Gammaproteobacteria</taxon>
        <taxon>Oceanospirillales</taxon>
        <taxon>Saccharospirillaceae</taxon>
        <taxon>Reinekea</taxon>
    </lineage>
</organism>
<evidence type="ECO:0000313" key="1">
    <source>
        <dbReference type="EMBL" id="TCS43160.1"/>
    </source>
</evidence>
<dbReference type="AlphaFoldDB" id="A0A4R3IA49"/>
<accession>A0A4R3IA49</accession>
<comment type="caution">
    <text evidence="1">The sequence shown here is derived from an EMBL/GenBank/DDBJ whole genome shotgun (WGS) entry which is preliminary data.</text>
</comment>